<dbReference type="SUPFAM" id="SSF82689">
    <property type="entry name" value="Mechanosensitive channel protein MscS (YggB), C-terminal domain"/>
    <property type="match status" value="1"/>
</dbReference>
<evidence type="ECO:0000256" key="9">
    <source>
        <dbReference type="SAM" id="SignalP"/>
    </source>
</evidence>
<protein>
    <submittedName>
        <fullName evidence="13">Small-conductance mechanosensitive channel</fullName>
    </submittedName>
</protein>
<dbReference type="PANTHER" id="PTHR30460:SF0">
    <property type="entry name" value="MODERATE CONDUCTANCE MECHANOSENSITIVE CHANNEL YBIO"/>
    <property type="match status" value="1"/>
</dbReference>
<feature type="transmembrane region" description="Helical" evidence="8">
    <location>
        <begin position="410"/>
        <end position="434"/>
    </location>
</feature>
<evidence type="ECO:0000256" key="1">
    <source>
        <dbReference type="ARBA" id="ARBA00004651"/>
    </source>
</evidence>
<evidence type="ECO:0000256" key="5">
    <source>
        <dbReference type="ARBA" id="ARBA00022989"/>
    </source>
</evidence>
<feature type="transmembrane region" description="Helical" evidence="8">
    <location>
        <begin position="598"/>
        <end position="616"/>
    </location>
</feature>
<evidence type="ECO:0000313" key="14">
    <source>
        <dbReference type="Proteomes" id="UP000183107"/>
    </source>
</evidence>
<keyword evidence="3" id="KW-1003">Cell membrane</keyword>
<feature type="transmembrane region" description="Helical" evidence="8">
    <location>
        <begin position="370"/>
        <end position="389"/>
    </location>
</feature>
<feature type="transmembrane region" description="Helical" evidence="8">
    <location>
        <begin position="622"/>
        <end position="640"/>
    </location>
</feature>
<dbReference type="Pfam" id="PF21088">
    <property type="entry name" value="MS_channel_1st"/>
    <property type="match status" value="1"/>
</dbReference>
<feature type="transmembrane region" description="Helical" evidence="8">
    <location>
        <begin position="169"/>
        <end position="187"/>
    </location>
</feature>
<evidence type="ECO:0000256" key="2">
    <source>
        <dbReference type="ARBA" id="ARBA00008017"/>
    </source>
</evidence>
<dbReference type="Pfam" id="PF21082">
    <property type="entry name" value="MS_channel_3rd"/>
    <property type="match status" value="1"/>
</dbReference>
<evidence type="ECO:0000256" key="7">
    <source>
        <dbReference type="SAM" id="MobiDB-lite"/>
    </source>
</evidence>
<dbReference type="InterPro" id="IPR023408">
    <property type="entry name" value="MscS_beta-dom_sf"/>
</dbReference>
<evidence type="ECO:0000256" key="6">
    <source>
        <dbReference type="ARBA" id="ARBA00023136"/>
    </source>
</evidence>
<comment type="subcellular location">
    <subcellularLocation>
        <location evidence="1">Cell membrane</location>
        <topology evidence="1">Multi-pass membrane protein</topology>
    </subcellularLocation>
</comment>
<dbReference type="Gene3D" id="3.30.70.100">
    <property type="match status" value="1"/>
</dbReference>
<evidence type="ECO:0000259" key="12">
    <source>
        <dbReference type="Pfam" id="PF21088"/>
    </source>
</evidence>
<keyword evidence="9" id="KW-0732">Signal</keyword>
<feature type="signal peptide" evidence="9">
    <location>
        <begin position="1"/>
        <end position="29"/>
    </location>
</feature>
<dbReference type="InterPro" id="IPR049142">
    <property type="entry name" value="MS_channel_1st"/>
</dbReference>
<organism evidence="13 14">
    <name type="scientific">Nitrosospira briensis</name>
    <dbReference type="NCBI Taxonomy" id="35799"/>
    <lineage>
        <taxon>Bacteria</taxon>
        <taxon>Pseudomonadati</taxon>
        <taxon>Pseudomonadota</taxon>
        <taxon>Betaproteobacteria</taxon>
        <taxon>Nitrosomonadales</taxon>
        <taxon>Nitrosomonadaceae</taxon>
        <taxon>Nitrosospira</taxon>
    </lineage>
</organism>
<evidence type="ECO:0000256" key="8">
    <source>
        <dbReference type="SAM" id="Phobius"/>
    </source>
</evidence>
<feature type="transmembrane region" description="Helical" evidence="8">
    <location>
        <begin position="548"/>
        <end position="569"/>
    </location>
</feature>
<feature type="chain" id="PRO_5010318701" evidence="9">
    <location>
        <begin position="30"/>
        <end position="832"/>
    </location>
</feature>
<accession>A0A1I4YNQ7</accession>
<keyword evidence="5 8" id="KW-1133">Transmembrane helix</keyword>
<dbReference type="Pfam" id="PF00924">
    <property type="entry name" value="MS_channel_2nd"/>
    <property type="match status" value="1"/>
</dbReference>
<evidence type="ECO:0000259" key="11">
    <source>
        <dbReference type="Pfam" id="PF21082"/>
    </source>
</evidence>
<dbReference type="InterPro" id="IPR006685">
    <property type="entry name" value="MscS_channel_2nd"/>
</dbReference>
<feature type="transmembrane region" description="Helical" evidence="8">
    <location>
        <begin position="339"/>
        <end position="358"/>
    </location>
</feature>
<sequence length="832" mass="89573">MFSQPNKFAAALLSLFFLAGSAAFQRACADEPVGETVLTPAQAKRTLSILQDDKQRAELEQTLSAIAQATAAAPAEPAVSGEFAGPAEGADRVVPVAPVAPTAAEEAVPIELTQGGLVDQVFDLIGQRLDMVVNQLQFTARMLLEVKTVGQWWQYNLGVPERRSVVLEALWEAAVILAGALFAEWLLRRALSQLRKLVEDRAADRQMAINRKKEKAQEAEETERAGRNATPVVHSHATVVHGAPAADRHWSLLRRFPFALAHWMLELIPLAAFVGVAIALLNAFGGRDAIFYSATLPVIGAYATTRIVLSVVHLMASPLGQGLRLMHISDGAADYLNRWLRRIVIVAVFGTAIADISLETGGTQNTHDALSKLVGLVVHVMLLIMVFRSRAATAAAIRGMAADSSGAWSGLRGILADSWIFVATFFIVATWLLWSLAAKDGFQSVLNFFALSAAVIVGASLVSIFVLGAIDRAFIDDRKTRLGQEEQPGQPESAGHIATEAAAKSTYHLLVHRAVSILIAIIALIVLLQVWGVDTLSWFESGSVGRRLASAVATIAVTCALAVAAWEALNTTISRRIDQWTEAGDVARAARLRTLVPMLRTMLFFVIAMVVLLAALDQLGITIAPLLAGASIIGVALGFGSQKLVQDFITGIFLLMENAIQVGDFITVANVSGAVEHLSIRTVRLRAPDGSLHVVPFSSVSTVTNTNRGIGNASIRVSVTADSDVDKVFAAIRSVGAEMQADPQFKDLILADIDIWGVDQIDGSMITILGQIRTLDRGRWPVQRGFNRRILQRFREQGIQLVNPQERQVVTQASSAPPDGENSRSLDTHTAE</sequence>
<dbReference type="PANTHER" id="PTHR30460">
    <property type="entry name" value="MODERATE CONDUCTANCE MECHANOSENSITIVE CHANNEL YBIO"/>
    <property type="match status" value="1"/>
</dbReference>
<feature type="transmembrane region" description="Helical" evidence="8">
    <location>
        <begin position="290"/>
        <end position="319"/>
    </location>
</feature>
<dbReference type="Gene3D" id="1.10.287.1260">
    <property type="match status" value="1"/>
</dbReference>
<dbReference type="InterPro" id="IPR011014">
    <property type="entry name" value="MscS_channel_TM-2"/>
</dbReference>
<dbReference type="Proteomes" id="UP000183107">
    <property type="component" value="Unassembled WGS sequence"/>
</dbReference>
<feature type="transmembrane region" description="Helical" evidence="8">
    <location>
        <begin position="514"/>
        <end position="533"/>
    </location>
</feature>
<dbReference type="EMBL" id="FOVJ01000001">
    <property type="protein sequence ID" value="SFN39269.1"/>
    <property type="molecule type" value="Genomic_DNA"/>
</dbReference>
<dbReference type="InterPro" id="IPR049278">
    <property type="entry name" value="MS_channel_C"/>
</dbReference>
<evidence type="ECO:0000259" key="10">
    <source>
        <dbReference type="Pfam" id="PF00924"/>
    </source>
</evidence>
<feature type="domain" description="Mechanosensitive ion channel MscS" evidence="10">
    <location>
        <begin position="644"/>
        <end position="707"/>
    </location>
</feature>
<dbReference type="InterPro" id="IPR010920">
    <property type="entry name" value="LSM_dom_sf"/>
</dbReference>
<dbReference type="Gene3D" id="2.30.30.60">
    <property type="match status" value="1"/>
</dbReference>
<keyword evidence="6 8" id="KW-0472">Membrane</keyword>
<feature type="transmembrane region" description="Helical" evidence="8">
    <location>
        <begin position="263"/>
        <end position="284"/>
    </location>
</feature>
<evidence type="ECO:0000256" key="3">
    <source>
        <dbReference type="ARBA" id="ARBA00022475"/>
    </source>
</evidence>
<feature type="compositionally biased region" description="Basic and acidic residues" evidence="7">
    <location>
        <begin position="821"/>
        <end position="832"/>
    </location>
</feature>
<evidence type="ECO:0000313" key="13">
    <source>
        <dbReference type="EMBL" id="SFN39269.1"/>
    </source>
</evidence>
<dbReference type="InterPro" id="IPR011066">
    <property type="entry name" value="MscS_channel_C_sf"/>
</dbReference>
<keyword evidence="14" id="KW-1185">Reference proteome</keyword>
<dbReference type="SUPFAM" id="SSF82861">
    <property type="entry name" value="Mechanosensitive channel protein MscS (YggB), transmembrane region"/>
    <property type="match status" value="1"/>
</dbReference>
<dbReference type="GO" id="GO:0008381">
    <property type="term" value="F:mechanosensitive monoatomic ion channel activity"/>
    <property type="evidence" value="ECO:0007669"/>
    <property type="project" value="InterPro"/>
</dbReference>
<feature type="region of interest" description="Disordered" evidence="7">
    <location>
        <begin position="808"/>
        <end position="832"/>
    </location>
</feature>
<keyword evidence="4 8" id="KW-0812">Transmembrane</keyword>
<name>A0A1I4YNQ7_9PROT</name>
<dbReference type="AlphaFoldDB" id="A0A1I4YNQ7"/>
<dbReference type="GO" id="GO:0005886">
    <property type="term" value="C:plasma membrane"/>
    <property type="evidence" value="ECO:0007669"/>
    <property type="project" value="UniProtKB-SubCell"/>
</dbReference>
<gene>
    <name evidence="13" type="ORF">SAMN05216386_0780</name>
</gene>
<comment type="similarity">
    <text evidence="2">Belongs to the MscS (TC 1.A.23) family.</text>
</comment>
<dbReference type="InterPro" id="IPR045276">
    <property type="entry name" value="YbiO_bact"/>
</dbReference>
<feature type="domain" description="Mechanosensitive ion channel MscS C-terminal" evidence="11">
    <location>
        <begin position="714"/>
        <end position="800"/>
    </location>
</feature>
<dbReference type="SUPFAM" id="SSF50182">
    <property type="entry name" value="Sm-like ribonucleoproteins"/>
    <property type="match status" value="1"/>
</dbReference>
<feature type="domain" description="Mechanosensitive ion channel transmembrane helices 2/3" evidence="12">
    <location>
        <begin position="602"/>
        <end position="642"/>
    </location>
</feature>
<feature type="transmembrane region" description="Helical" evidence="8">
    <location>
        <begin position="446"/>
        <end position="470"/>
    </location>
</feature>
<proteinExistence type="inferred from homology"/>
<reference evidence="14" key="1">
    <citation type="submission" date="2016-10" db="EMBL/GenBank/DDBJ databases">
        <authorList>
            <person name="Varghese N."/>
        </authorList>
    </citation>
    <scope>NUCLEOTIDE SEQUENCE [LARGE SCALE GENOMIC DNA]</scope>
    <source>
        <strain evidence="14">Nsp8</strain>
    </source>
</reference>
<evidence type="ECO:0000256" key="4">
    <source>
        <dbReference type="ARBA" id="ARBA00022692"/>
    </source>
</evidence>